<keyword evidence="1" id="KW-1133">Transmembrane helix</keyword>
<evidence type="ECO:0000256" key="1">
    <source>
        <dbReference type="SAM" id="Phobius"/>
    </source>
</evidence>
<accession>A0A8H4QJR7</accession>
<dbReference type="Proteomes" id="UP000521872">
    <property type="component" value="Unassembled WGS sequence"/>
</dbReference>
<evidence type="ECO:0000313" key="3">
    <source>
        <dbReference type="EMBL" id="KAF4612349.1"/>
    </source>
</evidence>
<name>A0A8H4QJR7_9AGAR</name>
<dbReference type="PANTHER" id="PTHR37019:SF2">
    <property type="entry name" value="EXPERA DOMAIN-CONTAINING PROTEIN"/>
    <property type="match status" value="1"/>
</dbReference>
<evidence type="ECO:0000313" key="4">
    <source>
        <dbReference type="Proteomes" id="UP000521872"/>
    </source>
</evidence>
<comment type="caution">
    <text evidence="3">The sequence shown here is derived from an EMBL/GenBank/DDBJ whole genome shotgun (WGS) entry which is preliminary data.</text>
</comment>
<dbReference type="AlphaFoldDB" id="A0A8H4QJR7"/>
<reference evidence="3 4" key="1">
    <citation type="submission" date="2019-12" db="EMBL/GenBank/DDBJ databases">
        <authorList>
            <person name="Floudas D."/>
            <person name="Bentzer J."/>
            <person name="Ahren D."/>
            <person name="Johansson T."/>
            <person name="Persson P."/>
            <person name="Tunlid A."/>
        </authorList>
    </citation>
    <scope>NUCLEOTIDE SEQUENCE [LARGE SCALE GENOMIC DNA]</scope>
    <source>
        <strain evidence="3 4">CBS 102.39</strain>
    </source>
</reference>
<proteinExistence type="predicted"/>
<evidence type="ECO:0000259" key="2">
    <source>
        <dbReference type="Pfam" id="PF24803"/>
    </source>
</evidence>
<organism evidence="3 4">
    <name type="scientific">Agrocybe pediades</name>
    <dbReference type="NCBI Taxonomy" id="84607"/>
    <lineage>
        <taxon>Eukaryota</taxon>
        <taxon>Fungi</taxon>
        <taxon>Dikarya</taxon>
        <taxon>Basidiomycota</taxon>
        <taxon>Agaricomycotina</taxon>
        <taxon>Agaricomycetes</taxon>
        <taxon>Agaricomycetidae</taxon>
        <taxon>Agaricales</taxon>
        <taxon>Agaricineae</taxon>
        <taxon>Strophariaceae</taxon>
        <taxon>Agrocybe</taxon>
    </lineage>
</organism>
<feature type="domain" description="DUF7704" evidence="2">
    <location>
        <begin position="47"/>
        <end position="186"/>
    </location>
</feature>
<dbReference type="EMBL" id="JAACJL010000057">
    <property type="protein sequence ID" value="KAF4612349.1"/>
    <property type="molecule type" value="Genomic_DNA"/>
</dbReference>
<keyword evidence="1" id="KW-0472">Membrane</keyword>
<feature type="transmembrane region" description="Helical" evidence="1">
    <location>
        <begin position="94"/>
        <end position="112"/>
    </location>
</feature>
<protein>
    <recommendedName>
        <fullName evidence="2">DUF7704 domain-containing protein</fullName>
    </recommendedName>
</protein>
<dbReference type="PANTHER" id="PTHR37019">
    <property type="entry name" value="CHROMOSOME 1, WHOLE GENOME SHOTGUN SEQUENCE"/>
    <property type="match status" value="1"/>
</dbReference>
<dbReference type="Pfam" id="PF24803">
    <property type="entry name" value="DUF7704"/>
    <property type="match status" value="1"/>
</dbReference>
<feature type="transmembrane region" description="Helical" evidence="1">
    <location>
        <begin position="162"/>
        <end position="183"/>
    </location>
</feature>
<dbReference type="InterPro" id="IPR056121">
    <property type="entry name" value="DUF7704"/>
</dbReference>
<gene>
    <name evidence="3" type="ORF">D9613_004019</name>
</gene>
<keyword evidence="4" id="KW-1185">Reference proteome</keyword>
<sequence>MAFKSFPALPGIYHFLFLYWEPGEAIPCDFDSSIHHSISNSNASPYPASTIIPYIMIWVYPGSPWFHHQLVPTEIAVDAAAPLDARTDMAMKQLANCYIVFGVLLFLVFRTVRDTLSNNPVVQERIVGSAFVALALADTLHMVTTWSGLPDSLKYTPREWNLVTHCGISFIVANILIRGAWFLGIGRTRYHGMTSSPGQYLKSA</sequence>
<keyword evidence="1" id="KW-0812">Transmembrane</keyword>